<dbReference type="Pfam" id="PF25034">
    <property type="entry name" value="Spectrin_SYNE1"/>
    <property type="match status" value="1"/>
</dbReference>
<evidence type="ECO:0000256" key="5">
    <source>
        <dbReference type="ARBA" id="ARBA00023242"/>
    </source>
</evidence>
<reference evidence="8 9" key="1">
    <citation type="journal article" date="2021" name="Cell">
        <title>Tracing the genetic footprints of vertebrate landing in non-teleost ray-finned fishes.</title>
        <authorList>
            <person name="Bi X."/>
            <person name="Wang K."/>
            <person name="Yang L."/>
            <person name="Pan H."/>
            <person name="Jiang H."/>
            <person name="Wei Q."/>
            <person name="Fang M."/>
            <person name="Yu H."/>
            <person name="Zhu C."/>
            <person name="Cai Y."/>
            <person name="He Y."/>
            <person name="Gan X."/>
            <person name="Zeng H."/>
            <person name="Yu D."/>
            <person name="Zhu Y."/>
            <person name="Jiang H."/>
            <person name="Qiu Q."/>
            <person name="Yang H."/>
            <person name="Zhang Y.E."/>
            <person name="Wang W."/>
            <person name="Zhu M."/>
            <person name="He S."/>
            <person name="Zhang G."/>
        </authorList>
    </citation>
    <scope>NUCLEOTIDE SEQUENCE [LARGE SCALE GENOMIC DNA]</scope>
    <source>
        <strain evidence="8">Bchr_013</strain>
    </source>
</reference>
<keyword evidence="6" id="KW-0175">Coiled coil</keyword>
<dbReference type="Pfam" id="PF25803">
    <property type="entry name" value="Spectrin_SYNE1_2"/>
    <property type="match status" value="1"/>
</dbReference>
<dbReference type="SUPFAM" id="SSF47576">
    <property type="entry name" value="Calponin-homology domain, CH-domain"/>
    <property type="match status" value="1"/>
</dbReference>
<dbReference type="InterPro" id="IPR036872">
    <property type="entry name" value="CH_dom_sf"/>
</dbReference>
<dbReference type="Gene3D" id="1.20.58.60">
    <property type="match status" value="16"/>
</dbReference>
<evidence type="ECO:0000256" key="2">
    <source>
        <dbReference type="ARBA" id="ARBA00022553"/>
    </source>
</evidence>
<gene>
    <name evidence="8" type="primary">Syne1_0</name>
    <name evidence="8" type="ORF">GTO96_0014883</name>
</gene>
<feature type="coiled-coil region" evidence="6">
    <location>
        <begin position="397"/>
        <end position="431"/>
    </location>
</feature>
<feature type="non-terminal residue" evidence="8">
    <location>
        <position position="1"/>
    </location>
</feature>
<comment type="caution">
    <text evidence="8">The sequence shown here is derived from an EMBL/GenBank/DDBJ whole genome shotgun (WGS) entry which is preliminary data.</text>
</comment>
<feature type="coiled-coil region" evidence="6">
    <location>
        <begin position="1377"/>
        <end position="1408"/>
    </location>
</feature>
<dbReference type="InterPro" id="IPR001715">
    <property type="entry name" value="CH_dom"/>
</dbReference>
<feature type="coiled-coil region" evidence="6">
    <location>
        <begin position="1735"/>
        <end position="1762"/>
    </location>
</feature>
<dbReference type="FunFam" id="1.20.58.60:FF:000177">
    <property type="entry name" value="nesprin-1 isoform X5"/>
    <property type="match status" value="1"/>
</dbReference>
<evidence type="ECO:0000256" key="6">
    <source>
        <dbReference type="SAM" id="Coils"/>
    </source>
</evidence>
<keyword evidence="3" id="KW-0677">Repeat</keyword>
<name>A0A8X7XGH5_POLSE</name>
<dbReference type="Pfam" id="PF00435">
    <property type="entry name" value="Spectrin"/>
    <property type="match status" value="4"/>
</dbReference>
<dbReference type="Proteomes" id="UP000886611">
    <property type="component" value="Unassembled WGS sequence"/>
</dbReference>
<dbReference type="SMART" id="SM00150">
    <property type="entry name" value="SPEC"/>
    <property type="match status" value="23"/>
</dbReference>
<feature type="non-terminal residue" evidence="8">
    <location>
        <position position="4982"/>
    </location>
</feature>
<keyword evidence="4" id="KW-0472">Membrane</keyword>
<feature type="coiled-coil region" evidence="6">
    <location>
        <begin position="1985"/>
        <end position="2019"/>
    </location>
</feature>
<evidence type="ECO:0000313" key="8">
    <source>
        <dbReference type="EMBL" id="KAG2468780.1"/>
    </source>
</evidence>
<feature type="coiled-coil region" evidence="6">
    <location>
        <begin position="2920"/>
        <end position="2995"/>
    </location>
</feature>
<evidence type="ECO:0000256" key="1">
    <source>
        <dbReference type="ARBA" id="ARBA00004126"/>
    </source>
</evidence>
<evidence type="ECO:0000259" key="7">
    <source>
        <dbReference type="PROSITE" id="PS50021"/>
    </source>
</evidence>
<proteinExistence type="predicted"/>
<dbReference type="PANTHER" id="PTHR14514:SF3">
    <property type="entry name" value="NESPRIN-1"/>
    <property type="match status" value="1"/>
</dbReference>
<feature type="coiled-coil region" evidence="6">
    <location>
        <begin position="4432"/>
        <end position="4495"/>
    </location>
</feature>
<evidence type="ECO:0000256" key="4">
    <source>
        <dbReference type="ARBA" id="ARBA00023136"/>
    </source>
</evidence>
<dbReference type="InterPro" id="IPR018159">
    <property type="entry name" value="Spectrin/alpha-actinin"/>
</dbReference>
<evidence type="ECO:0000256" key="3">
    <source>
        <dbReference type="ARBA" id="ARBA00022737"/>
    </source>
</evidence>
<dbReference type="FunFam" id="1.20.58.60:FF:000231">
    <property type="entry name" value="Spectrin repeat containing, nuclear envelope 1a"/>
    <property type="match status" value="1"/>
</dbReference>
<keyword evidence="9" id="KW-1185">Reference proteome</keyword>
<dbReference type="PANTHER" id="PTHR14514">
    <property type="entry name" value="PKA ANCHORING PROTEIN"/>
    <property type="match status" value="1"/>
</dbReference>
<dbReference type="SUPFAM" id="SSF46966">
    <property type="entry name" value="Spectrin repeat"/>
    <property type="match status" value="24"/>
</dbReference>
<protein>
    <submittedName>
        <fullName evidence="8">SYNE1 protein</fullName>
    </submittedName>
</protein>
<dbReference type="CDD" id="cd00176">
    <property type="entry name" value="SPEC"/>
    <property type="match status" value="7"/>
</dbReference>
<feature type="coiled-coil region" evidence="6">
    <location>
        <begin position="4869"/>
        <end position="4931"/>
    </location>
</feature>
<dbReference type="EMBL" id="JAATIS010000485">
    <property type="protein sequence ID" value="KAG2468780.1"/>
    <property type="molecule type" value="Genomic_DNA"/>
</dbReference>
<feature type="coiled-coil region" evidence="6">
    <location>
        <begin position="3442"/>
        <end position="3472"/>
    </location>
</feature>
<dbReference type="InterPro" id="IPR002017">
    <property type="entry name" value="Spectrin_repeat"/>
</dbReference>
<feature type="coiled-coil region" evidence="6">
    <location>
        <begin position="1551"/>
        <end position="1581"/>
    </location>
</feature>
<feature type="coiled-coil region" evidence="6">
    <location>
        <begin position="1130"/>
        <end position="1205"/>
    </location>
</feature>
<feature type="coiled-coil region" evidence="6">
    <location>
        <begin position="4281"/>
        <end position="4319"/>
    </location>
</feature>
<sequence>MATEFGSSSLLGPVVTARGRPDNYGGLEEHFRHTRKCCRKRVQRKPPIVVNDLFEDIKDGVMLLALLEVLSGQKLPCEQGRQLKRIHWVSNIGTALKFLEGRRIEELTSNLPLLQSLSSSTSSVDSLASSETASPPMKRKVLTKFQGNAKKALLKWVQYTAAKRLGIEVKDFGPSWRSGVAFHAVIYAIRPDLVDMDKVRRRSNRENLEEAFSIAETELGIPRLLDPEDVDVDKPDEKSIMTYVAQFLKHYPDPHNTETDGHDEEFDLGPRDIERMFEREERRSLREMKAWLEQYERDLCRAQASEGSLQEKYQQFKGFRVQYEMKKKQIESLIQPVQKDGKLSVDQAVVKQALEKVYSVLLEWHIQLDNLLPGVLGTIGAWLHRAEISLREEISVQQAHEETANNIHRKLEQYKEVLKSLEGQRQVFQQIHKTGSVNGVPVPKEQLDDMAERFNFVSTTSQIHIIKLEYLELKYRLLAFLMVAESKLKSWIIKYGRRESVELLLQNYTAFIEGNKFFEQYEDTYQTMKQKADVYMKYDRSAEEIEGVSKFLCDTAAQWKNLSLEIRSVRSMLEEVISNWDKYSSTVANLQAWLEDAEKMLNQPENAKRYARADEVDKIRKELQDGVAALKEFVDKANEKMTSPLEVSFLNVRTFTQDAEDIKQKLPIMEAQFKNVTRNAQILTKDTPEEEITLVQSTMTGIKDQLSKLRERYLPLLRESQSLLSPLEEMEKQITIFYQSLEKASCITAGRDGEIQAPGDFKQKCQDLINCQEDCKKCMTVIDRCNQTVQRIVTSSKTLEHFDRSLLQKRMADLQSSLKVRTVFLMTMAVEATEWRKNIEANSSLMKRFEESRIELEKVLNIAQASLKEKGNPEELLKKHTEFFGHLDQRVLNAFLKACDEMTDILPENEQQSLQETVRKLHKQWKDLQTEAPYHLLHLKIEVEANRLKTSLEDCKLELSRENKLLPTVGSEQLIKEHKAFFGEKGPQNLCEKRLSLMEELCKKLPEKDPAYKNIELSRKALTDITAQIEKTYQKLMQHPDKWKEFNTRFSELSAWLSSKESQLRVLRNRANDPGKYGQVSTTIETEKKVSAVGQCVHLQEEVKGILEELVQGQKEAEAESVRILDSESVQEAQQLLIIHQQNLKRLRSRRRDVQQQATRNQQLCADEGVATSLQPDLQELESTLSKMEQKMETQEKELQVAVTDWHQFETDKEKMVQFLAKANSSLVKDLIFNSLESLNADLEESKNLLEVSEGQATYVDVLVKKSKEIKLGPKNTVLLQQQATSVQDQVNALEKHLHKDIKQMEKIKKEWEEFGQEYEDLSLWIAAKEKDLEPVNISTVPLDEQIGKVQDLTLSLEPLRTTITSLLAGARKVTDKDKAEQNVISLQQRYEKDMQQAKQKQTKLENLLAMWQRFEKEWSTFESWLERCEAVIGTQAHLMSIDQAKLQSDLDTLKDLQHEVTSHESAYQTLSNLAASLYPTARENIVNEIKRNMKHTEERLYTLANAIPDRIQQVQSHITKIQEYDDSLLQLSNWIEQFLNSLQSTCEVNITDLQPTYNEIKNNLAELEKQNAKKESLQAQVDILCSVCSPEDQDVLQSRKEDYFQLFREADQTLERRNEVLKQLEIFVQTHKRASGILHHLRKIVESANNWDKSKSESLQQELKDTVPQVSSLELLAVSVDGSLSKALYHIKEGDSEQRTSCRALADQLGTELELVQNILGTKQSEAEALTTLWASFKERKEQLLKSIEDIEEKADNEGLREPTLLALQQRLRVFNHLEDELNSHQHEMQWLIDKAKQLMQKGADLVSECKKEIVQVEKTWEATKSLIMENQEQCSVLIDLIREFQNRKSTINKIIESAENVAEIKSVLKDQEDIRRTLSRHEAIKNEMSAKQDELDAFNNKGKQVLNELKKIPTCDSTAVRKDMDAVVDQWLDVMDRIDENIERVSVCLSLWEDVLNITDEIDGWSNSSVSDLSENLSNLNNSQRMEERLVQFQLEIDNKEEKCKALNLKTTELKQLTKSQEPPTELQVLESDVRKKIIHARGVSDTARETLRQFSTQKQQLENFIAQMTEWLSSVEQSLLAFPHSIIPEDLQKVKDVQKNLQKQQGSIDMTRENLNGLCRKYHSNELEMLGGAITELIKKYEAVNQLSSKTLCALQDNLEQHFSDLVQMFNSWLSERKDMVLECSDCSGDMNIIEEKLQKLKDVLNSMEEGEKRLALVCEEGEKLLLFLPKPSAIHIQQQLCVSQQEWDNFIEECKENQQALEESASQLTGFDSQLKKLNYWNQQMEDQLNSDVLGERKPNISEKKSELEKVEKFHDQLLVKRIYYLLYRESFDQLCQQSQSLSDQGLGDGREMRATSQLQLSYQGLLKGAKERVRICQVAFQEHTVFEETLLSTWAWLKDVKGRLTVIDNTIGSKDLLEKRLIQVQEILLMKGEGEVKLNMAIGKGEQAMKSSSEEGQRAIRSKLQELKDVWASVIMASMSCHSCLDWTVTQWTSFLEEKNQLQQWMDSVEQELSVPFQQQLGMKEKISQMERYRAILSDVENHASVLSRLEDKASEMLDKTGDASFERNEQIELRSQFHDINTVVKNKLKNLEEIVEEHKMYHEAIREFVDWLHSAKEELQRWSDMSGDSTCMQRKLTKIRELIDSRQNGKERLNRVQQSALNVKKNTAPSGCELIDRETVALLSDWQQWENNTLQTQGSLESVLSQMASSEQEFITQANQLDCSLQQFSCSLKEWDQKLSQVSERNSNEEVLQGWRIAKDTFESLVKAETTSDSLKTQLNDLCRFSRDLSSHSERVSSLIKEYNSLCLRASKECQNKEKFLEQRFRLSFREFQQWLVSAKIATAKCFDVPQNIGEVTSSLLKIQEFLAERELGQCKMNAVVFNGEMICSILPTEKVETIQVKVTSAREDWKNLLSNLHQREAALQSQMKDFEASAEPFQLWLNNTETAIQESSARLHSLSAKRQEQGKLQSVLEEIACQEFQLNRLKEKAQQLWEGQAAGKGFVHRVSQLSAQYLALSNLTKEKASRIDRIVMEHQLFSQGLKELQDWVADANQMLQSYCSPTADKNVLDSRMLKLEALLAARQEKEIQLKMLLTRGESVQRNTSAEGVPVVRKQIQDLKDSWDSLLSACIQCKSQLEASLSQWTSYQDDVRQFVSWMDKVEENLNSSEKQYPEMRDKTTNLGKAKLLHEEVLSHKSLLETITVKGSGMAEHYVTQLEIQELQERYSTLKEKAKASVTKAEELVLAHQEYQRGLRMFEDWLEQEQEKLSCFSHTEGDVETLENTLRELQDLQIQCTEGQALLNIALANREKVIPRGIPQIEDRALETVEQEWDMYQARLAESRAHLNTTLTRLRQMEQKFQHLDEWLRNIETKATIRTGRRSDRATKEAQLQMLKGWHEETLMYKEEVEGASALAQQVLEETHINSRISNRATQLTSRYQAVLLHLMETIKQLEEEIRSIEEAQIAFSSYTDWLGEAQKNFKNVAVSIDVVNLIAMENKMKKLESLQSDMEVGHGFLKATREKAENAMTYLEQAEADELRQEVDAHLGQLDELMGGIRTESSMLEKCMHVSKEFLDRYKIQAQWLLETRTMLNPPMEPKAELYEKKAQLAKYKGIQQTVLSHESSVKSVIEKGEALLDTVRDATVSENMKKLQEEYQDLCNIVRNHVQNLVTRVAEHELYNSDLQDIEKWLLQMSSRLVASDSMQSNSLEMATQQLARHKAIMEEIASSEDRLIKLKDKGDYIIGSCADHLQGKIKQQIQAHQQGTRDSYSAICSTAQRIYQGLDKELQKHVSHQDTLQQCQVWLSTVRQELLLHTQAPFCLQDAWKQVKHYRALQEQASTYLDLVCSMCDLSDEDVRKTAADIQQIKQMVDERMARAQELAKGWQDIKQQKAELTSHFQDVEQQLQSLSRRPAELELKIAHNMLLQVQEFSQNLQSKQAIITQMTESVNRLANGQESSEHREISQLSNWWLELCNQVNKLLSQRECDLQRSRDYHDRISAVEALFDSVSKEWDNLIRTDAESTEEHLEALQKLAATLEDQRYTLEDLKDHKQKVIDRLNLDEKELVKEQTGHFEQRWMHLESLIEKKIQDSVTTLEEMSQVIARLKDAREWAEEQQPALSEAMKLSPPPELAQSFLFDHLSICSELESKQMLLATAVTDADKVMTHLGLNERQQLQKLMTQVQGEIDSLKEMVNQRRKYLSKAFSEKTQFLLATHQAINWIQQNERKAISDEHIALLPEDLTKQIKTCRSVQSSLKAYQGELTSLWSQGRGLMKDATEDEKEEVLSKLQELQNVYETALQRCTQRLQELEKVLVSRKYFKVDLDKTSQWLKQADIVTFPEINLMNGDPELQSQLSKYQHVLDQATEYENLLLIVQRTGQEILPSLNEVDHAYLDEKLNALPQQFNHVLALAKEKREKIQQVILDRKEYSSFIEVTRKALQELEEQSNNMSKTPVGLESTALLNLKDDYQALLNEISGLGSAISELNQKKETFRSTGQPWLPEEMVQLVSLYSGLKRQIEQKLSDLDDTLESFREYEFMIQQLKNKLKAIKEEMGKVNEETLPAEDKLKKYHTLAGNAQDASSVLKCIVEQLEHLSPHVDSESYQSSSRQIIAWQEELKVLHTKVAERMEESESRFVQSKDFQTEICRSLEWLQQIRNDQTSLQGFDIKIQSIQEEIRKQQILQEEVQSRLRIMAALSNKEKQKYTDAKELVPAVLEATLQELANLETEVRNILSTKQTKLQQVLDLFQKYHSATQSANNWLEEASALLQESSPGLDVELSEDLLHHLTEFTTSEAQFHDHLHVLESLISQLRPFLSEGVNDQVAQNVSSLQQKGEAVHRQIQSQEELLNRSLSQWHVYQTCRQQLIEHMNELEKKLTEFSTARVAISHEAELKLKSHKSLVSMVNALHGKITALEEQASKMEQIGNDASKATISRSMTTVWQRWTRLRNVARGQEKVLEDMAQEWRSFNDKAIEL</sequence>
<dbReference type="GO" id="GO:0031965">
    <property type="term" value="C:nuclear membrane"/>
    <property type="evidence" value="ECO:0007669"/>
    <property type="project" value="UniProtKB-SubCell"/>
</dbReference>
<evidence type="ECO:0000313" key="9">
    <source>
        <dbReference type="Proteomes" id="UP000886611"/>
    </source>
</evidence>
<dbReference type="FunFam" id="1.10.418.10:FF:000033">
    <property type="entry name" value="nesprin-1 isoform X1"/>
    <property type="match status" value="1"/>
</dbReference>
<dbReference type="InterPro" id="IPR057057">
    <property type="entry name" value="Spectrin_SYNE1"/>
</dbReference>
<dbReference type="Pfam" id="PF00307">
    <property type="entry name" value="CH"/>
    <property type="match status" value="1"/>
</dbReference>
<keyword evidence="2" id="KW-0597">Phosphoprotein</keyword>
<dbReference type="Gene3D" id="1.10.418.10">
    <property type="entry name" value="Calponin-like domain"/>
    <property type="match status" value="2"/>
</dbReference>
<feature type="coiled-coil region" evidence="6">
    <location>
        <begin position="4539"/>
        <end position="4566"/>
    </location>
</feature>
<feature type="coiled-coil region" evidence="6">
    <location>
        <begin position="4027"/>
        <end position="4071"/>
    </location>
</feature>
<dbReference type="InterPro" id="IPR057932">
    <property type="entry name" value="Spectrin_SYNE1_3"/>
</dbReference>
<keyword evidence="5" id="KW-0539">Nucleus</keyword>
<dbReference type="CDD" id="cd21243">
    <property type="entry name" value="CH_SYNE1_rpt2"/>
    <property type="match status" value="1"/>
</dbReference>
<feature type="domain" description="Calponin-homology (CH)" evidence="7">
    <location>
        <begin position="147"/>
        <end position="252"/>
    </location>
</feature>
<organism evidence="8 9">
    <name type="scientific">Polypterus senegalus</name>
    <name type="common">Senegal bichir</name>
    <dbReference type="NCBI Taxonomy" id="55291"/>
    <lineage>
        <taxon>Eukaryota</taxon>
        <taxon>Metazoa</taxon>
        <taxon>Chordata</taxon>
        <taxon>Craniata</taxon>
        <taxon>Vertebrata</taxon>
        <taxon>Euteleostomi</taxon>
        <taxon>Actinopterygii</taxon>
        <taxon>Polypteriformes</taxon>
        <taxon>Polypteridae</taxon>
        <taxon>Polypterus</taxon>
    </lineage>
</organism>
<comment type="subcellular location">
    <subcellularLocation>
        <location evidence="1">Nucleus membrane</location>
    </subcellularLocation>
</comment>
<accession>A0A8X7XGH5</accession>
<dbReference type="PROSITE" id="PS50021">
    <property type="entry name" value="CH"/>
    <property type="match status" value="1"/>
</dbReference>
<dbReference type="InterPro" id="IPR047291">
    <property type="entry name" value="CH_SYNE1_rpt2"/>
</dbReference>
<dbReference type="SMART" id="SM00033">
    <property type="entry name" value="CH"/>
    <property type="match status" value="2"/>
</dbReference>